<dbReference type="Proteomes" id="UP000507470">
    <property type="component" value="Unassembled WGS sequence"/>
</dbReference>
<evidence type="ECO:0000256" key="3">
    <source>
        <dbReference type="SAM" id="SignalP"/>
    </source>
</evidence>
<name>A0A6J8CIX4_MYTCO</name>
<dbReference type="InterPro" id="IPR003137">
    <property type="entry name" value="PA_domain"/>
</dbReference>
<evidence type="ECO:0000256" key="2">
    <source>
        <dbReference type="ARBA" id="ARBA00023180"/>
    </source>
</evidence>
<dbReference type="EMBL" id="CACVKT020005599">
    <property type="protein sequence ID" value="CAC5395985.1"/>
    <property type="molecule type" value="Genomic_DNA"/>
</dbReference>
<feature type="chain" id="PRO_5026804131" evidence="3">
    <location>
        <begin position="24"/>
        <end position="202"/>
    </location>
</feature>
<protein>
    <submittedName>
        <fullName evidence="5">Protease-associated domain-containing protein 1</fullName>
    </submittedName>
</protein>
<sequence>MHLETFIAFIILSLYSINSNCHGSKVKLATTPNIDVLEYGDAVFMEVVEPEVISYLFKLRRAKNFGADFGKQHFGIALVPGDPYHGCSRLNNYNLVANSVALLQRGGCSFVTKTYHAELAGAVAVVITDQDEANDQGIVDMIQDGTERDVSIPALYLLGKDGYMIKKTIEQYNLPNAVVNIPINITSIPIQQRHNRPPWVLW</sequence>
<feature type="signal peptide" evidence="3">
    <location>
        <begin position="1"/>
        <end position="23"/>
    </location>
</feature>
<proteinExistence type="predicted"/>
<keyword evidence="5" id="KW-0378">Hydrolase</keyword>
<dbReference type="GO" id="GO:0008233">
    <property type="term" value="F:peptidase activity"/>
    <property type="evidence" value="ECO:0007669"/>
    <property type="project" value="UniProtKB-KW"/>
</dbReference>
<dbReference type="PANTHER" id="PTHR22702">
    <property type="entry name" value="PROTEASE-ASSOCIATED DOMAIN-CONTAINING PROTEIN"/>
    <property type="match status" value="1"/>
</dbReference>
<dbReference type="GO" id="GO:0006508">
    <property type="term" value="P:proteolysis"/>
    <property type="evidence" value="ECO:0007669"/>
    <property type="project" value="UniProtKB-KW"/>
</dbReference>
<dbReference type="AlphaFoldDB" id="A0A6J8CIX4"/>
<dbReference type="SUPFAM" id="SSF52025">
    <property type="entry name" value="PA domain"/>
    <property type="match status" value="1"/>
</dbReference>
<accession>A0A6J8CIX4</accession>
<keyword evidence="5" id="KW-0645">Protease</keyword>
<dbReference type="Gene3D" id="3.50.30.30">
    <property type="match status" value="1"/>
</dbReference>
<reference evidence="5 6" key="1">
    <citation type="submission" date="2020-06" db="EMBL/GenBank/DDBJ databases">
        <authorList>
            <person name="Li R."/>
            <person name="Bekaert M."/>
        </authorList>
    </citation>
    <scope>NUCLEOTIDE SEQUENCE [LARGE SCALE GENOMIC DNA]</scope>
    <source>
        <strain evidence="6">wild</strain>
    </source>
</reference>
<evidence type="ECO:0000259" key="4">
    <source>
        <dbReference type="Pfam" id="PF02225"/>
    </source>
</evidence>
<keyword evidence="2" id="KW-0325">Glycoprotein</keyword>
<dbReference type="OrthoDB" id="206201at2759"/>
<evidence type="ECO:0000313" key="5">
    <source>
        <dbReference type="EMBL" id="CAC5395985.1"/>
    </source>
</evidence>
<keyword evidence="6" id="KW-1185">Reference proteome</keyword>
<gene>
    <name evidence="5" type="ORF">MCOR_30597</name>
</gene>
<dbReference type="PANTHER" id="PTHR22702:SF1">
    <property type="entry name" value="PROTEASE-ASSOCIATED DOMAIN-CONTAINING PROTEIN 1"/>
    <property type="match status" value="1"/>
</dbReference>
<dbReference type="Pfam" id="PF02225">
    <property type="entry name" value="PA"/>
    <property type="match status" value="1"/>
</dbReference>
<evidence type="ECO:0000313" key="6">
    <source>
        <dbReference type="Proteomes" id="UP000507470"/>
    </source>
</evidence>
<feature type="domain" description="PA" evidence="4">
    <location>
        <begin position="78"/>
        <end position="163"/>
    </location>
</feature>
<keyword evidence="1 3" id="KW-0732">Signal</keyword>
<organism evidence="5 6">
    <name type="scientific">Mytilus coruscus</name>
    <name type="common">Sea mussel</name>
    <dbReference type="NCBI Taxonomy" id="42192"/>
    <lineage>
        <taxon>Eukaryota</taxon>
        <taxon>Metazoa</taxon>
        <taxon>Spiralia</taxon>
        <taxon>Lophotrochozoa</taxon>
        <taxon>Mollusca</taxon>
        <taxon>Bivalvia</taxon>
        <taxon>Autobranchia</taxon>
        <taxon>Pteriomorphia</taxon>
        <taxon>Mytilida</taxon>
        <taxon>Mytiloidea</taxon>
        <taxon>Mytilidae</taxon>
        <taxon>Mytilinae</taxon>
        <taxon>Mytilus</taxon>
    </lineage>
</organism>
<dbReference type="InterPro" id="IPR046450">
    <property type="entry name" value="PA_dom_sf"/>
</dbReference>
<evidence type="ECO:0000256" key="1">
    <source>
        <dbReference type="ARBA" id="ARBA00022729"/>
    </source>
</evidence>